<organism evidence="11 12">
    <name type="scientific">Propionivibrio dicarboxylicus</name>
    <dbReference type="NCBI Taxonomy" id="83767"/>
    <lineage>
        <taxon>Bacteria</taxon>
        <taxon>Pseudomonadati</taxon>
        <taxon>Pseudomonadota</taxon>
        <taxon>Betaproteobacteria</taxon>
        <taxon>Rhodocyclales</taxon>
        <taxon>Rhodocyclaceae</taxon>
        <taxon>Propionivibrio</taxon>
    </lineage>
</organism>
<evidence type="ECO:0000256" key="9">
    <source>
        <dbReference type="SAM" id="MobiDB-lite"/>
    </source>
</evidence>
<feature type="binding site" evidence="7">
    <location>
        <position position="34"/>
    </location>
    <ligand>
        <name>Mg(2+)</name>
        <dbReference type="ChEBI" id="CHEBI:18420"/>
        <label>1</label>
    </ligand>
</feature>
<dbReference type="NCBIfam" id="TIGR00195">
    <property type="entry name" value="exoDNase_III"/>
    <property type="match status" value="1"/>
</dbReference>
<dbReference type="GO" id="GO:0006281">
    <property type="term" value="P:DNA repair"/>
    <property type="evidence" value="ECO:0007669"/>
    <property type="project" value="InterPro"/>
</dbReference>
<feature type="active site" evidence="6">
    <location>
        <position position="104"/>
    </location>
</feature>
<dbReference type="PROSITE" id="PS00728">
    <property type="entry name" value="AP_NUCLEASE_F1_3"/>
    <property type="match status" value="1"/>
</dbReference>
<feature type="binding site" evidence="7">
    <location>
        <position position="7"/>
    </location>
    <ligand>
        <name>Mg(2+)</name>
        <dbReference type="ChEBI" id="CHEBI:18420"/>
        <label>1</label>
    </ligand>
</feature>
<protein>
    <submittedName>
        <fullName evidence="11">Exodeoxyribonuclease III</fullName>
    </submittedName>
</protein>
<dbReference type="PANTHER" id="PTHR43250">
    <property type="entry name" value="EXODEOXYRIBONUCLEASE III"/>
    <property type="match status" value="1"/>
</dbReference>
<comment type="similarity">
    <text evidence="2">Belongs to the DNA repair enzymes AP/ExoA family.</text>
</comment>
<name>A0A1G8FC71_9RHOO</name>
<dbReference type="EMBL" id="FNCY01000009">
    <property type="protein sequence ID" value="SDH79751.1"/>
    <property type="molecule type" value="Genomic_DNA"/>
</dbReference>
<feature type="region of interest" description="Disordered" evidence="9">
    <location>
        <begin position="234"/>
        <end position="255"/>
    </location>
</feature>
<feature type="compositionally biased region" description="Basic and acidic residues" evidence="9">
    <location>
        <begin position="234"/>
        <end position="245"/>
    </location>
</feature>
<feature type="site" description="Important for catalytic activity" evidence="8">
    <location>
        <position position="216"/>
    </location>
</feature>
<dbReference type="SUPFAM" id="SSF56219">
    <property type="entry name" value="DNase I-like"/>
    <property type="match status" value="1"/>
</dbReference>
<accession>A0A1G8FC71</accession>
<keyword evidence="5 7" id="KW-0460">Magnesium</keyword>
<proteinExistence type="inferred from homology"/>
<evidence type="ECO:0000256" key="5">
    <source>
        <dbReference type="ARBA" id="ARBA00022842"/>
    </source>
</evidence>
<evidence type="ECO:0000256" key="1">
    <source>
        <dbReference type="ARBA" id="ARBA00001936"/>
    </source>
</evidence>
<feature type="binding site" evidence="7">
    <location>
        <position position="145"/>
    </location>
    <ligand>
        <name>Mg(2+)</name>
        <dbReference type="ChEBI" id="CHEBI:18420"/>
        <label>1</label>
    </ligand>
</feature>
<evidence type="ECO:0000313" key="12">
    <source>
        <dbReference type="Proteomes" id="UP000198607"/>
    </source>
</evidence>
<dbReference type="GO" id="GO:0004519">
    <property type="term" value="F:endonuclease activity"/>
    <property type="evidence" value="ECO:0007669"/>
    <property type="project" value="InterPro"/>
</dbReference>
<reference evidence="11 12" key="1">
    <citation type="submission" date="2016-10" db="EMBL/GenBank/DDBJ databases">
        <authorList>
            <person name="de Groot N.N."/>
        </authorList>
    </citation>
    <scope>NUCLEOTIDE SEQUENCE [LARGE SCALE GENOMIC DNA]</scope>
    <source>
        <strain evidence="11 12">DSM 5885</strain>
    </source>
</reference>
<keyword evidence="3 7" id="KW-0479">Metal-binding</keyword>
<dbReference type="GO" id="GO:0003677">
    <property type="term" value="F:DNA binding"/>
    <property type="evidence" value="ECO:0007669"/>
    <property type="project" value="InterPro"/>
</dbReference>
<dbReference type="STRING" id="83767.SAMN05660652_02281"/>
<feature type="site" description="Interaction with DNA substrate" evidence="8">
    <location>
        <position position="246"/>
    </location>
</feature>
<evidence type="ECO:0000256" key="8">
    <source>
        <dbReference type="PIRSR" id="PIRSR604808-3"/>
    </source>
</evidence>
<dbReference type="InterPro" id="IPR020847">
    <property type="entry name" value="AP_endonuclease_F1_BS"/>
</dbReference>
<dbReference type="GO" id="GO:0046872">
    <property type="term" value="F:metal ion binding"/>
    <property type="evidence" value="ECO:0007669"/>
    <property type="project" value="UniProtKB-KW"/>
</dbReference>
<dbReference type="NCBIfam" id="TIGR00633">
    <property type="entry name" value="xth"/>
    <property type="match status" value="1"/>
</dbReference>
<dbReference type="Proteomes" id="UP000198607">
    <property type="component" value="Unassembled WGS sequence"/>
</dbReference>
<dbReference type="PROSITE" id="PS00726">
    <property type="entry name" value="AP_NUCLEASE_F1_1"/>
    <property type="match status" value="1"/>
</dbReference>
<dbReference type="AlphaFoldDB" id="A0A1G8FC71"/>
<dbReference type="PROSITE" id="PS51435">
    <property type="entry name" value="AP_NUCLEASE_F1_4"/>
    <property type="match status" value="1"/>
</dbReference>
<feature type="active site" description="Proton acceptor" evidence="6">
    <location>
        <position position="246"/>
    </location>
</feature>
<evidence type="ECO:0000259" key="10">
    <source>
        <dbReference type="Pfam" id="PF03372"/>
    </source>
</evidence>
<feature type="domain" description="Endonuclease/exonuclease/phosphatase" evidence="10">
    <location>
        <begin position="4"/>
        <end position="246"/>
    </location>
</feature>
<dbReference type="OrthoDB" id="9803914at2"/>
<dbReference type="GO" id="GO:0008311">
    <property type="term" value="F:double-stranded DNA 3'-5' DNA exonuclease activity"/>
    <property type="evidence" value="ECO:0007669"/>
    <property type="project" value="InterPro"/>
</dbReference>
<comment type="cofactor">
    <cofactor evidence="1">
        <name>Mn(2+)</name>
        <dbReference type="ChEBI" id="CHEBI:29035"/>
    </cofactor>
</comment>
<dbReference type="Gene3D" id="3.60.10.10">
    <property type="entry name" value="Endonuclease/exonuclease/phosphatase"/>
    <property type="match status" value="1"/>
</dbReference>
<keyword evidence="12" id="KW-1185">Reference proteome</keyword>
<evidence type="ECO:0000256" key="6">
    <source>
        <dbReference type="PIRSR" id="PIRSR604808-1"/>
    </source>
</evidence>
<dbReference type="InterPro" id="IPR036691">
    <property type="entry name" value="Endo/exonu/phosph_ase_sf"/>
</dbReference>
<feature type="site" description="Transition state stabilizer" evidence="8">
    <location>
        <position position="147"/>
    </location>
</feature>
<dbReference type="CDD" id="cd09086">
    <property type="entry name" value="ExoIII-like_AP-endo"/>
    <property type="match status" value="1"/>
</dbReference>
<dbReference type="InterPro" id="IPR004808">
    <property type="entry name" value="AP_endonuc_1"/>
</dbReference>
<keyword evidence="7" id="KW-0464">Manganese</keyword>
<evidence type="ECO:0000256" key="2">
    <source>
        <dbReference type="ARBA" id="ARBA00007092"/>
    </source>
</evidence>
<comment type="cofactor">
    <cofactor evidence="7">
        <name>Mg(2+)</name>
        <dbReference type="ChEBI" id="CHEBI:18420"/>
    </cofactor>
    <cofactor evidence="7">
        <name>Mn(2+)</name>
        <dbReference type="ChEBI" id="CHEBI:29035"/>
    </cofactor>
    <text evidence="7">Probably binds two magnesium or manganese ions per subunit.</text>
</comment>
<evidence type="ECO:0000256" key="7">
    <source>
        <dbReference type="PIRSR" id="PIRSR604808-2"/>
    </source>
</evidence>
<feature type="active site" description="Proton donor/acceptor" evidence="6">
    <location>
        <position position="145"/>
    </location>
</feature>
<feature type="binding site" evidence="7">
    <location>
        <position position="147"/>
    </location>
    <ligand>
        <name>Mg(2+)</name>
        <dbReference type="ChEBI" id="CHEBI:18420"/>
        <label>1</label>
    </ligand>
</feature>
<evidence type="ECO:0000256" key="3">
    <source>
        <dbReference type="ARBA" id="ARBA00022723"/>
    </source>
</evidence>
<dbReference type="RefSeq" id="WP_091937732.1">
    <property type="nucleotide sequence ID" value="NZ_FNCY01000009.1"/>
</dbReference>
<feature type="binding site" evidence="7">
    <location>
        <position position="246"/>
    </location>
    <ligand>
        <name>Mg(2+)</name>
        <dbReference type="ChEBI" id="CHEBI:18420"/>
        <label>1</label>
    </ligand>
</feature>
<dbReference type="PANTHER" id="PTHR43250:SF2">
    <property type="entry name" value="EXODEOXYRIBONUCLEASE III"/>
    <property type="match status" value="1"/>
</dbReference>
<keyword evidence="4" id="KW-0378">Hydrolase</keyword>
<evidence type="ECO:0000256" key="4">
    <source>
        <dbReference type="ARBA" id="ARBA00022801"/>
    </source>
</evidence>
<dbReference type="InterPro" id="IPR005135">
    <property type="entry name" value="Endo/exonuclease/phosphatase"/>
</dbReference>
<dbReference type="Pfam" id="PF03372">
    <property type="entry name" value="Exo_endo_phos"/>
    <property type="match status" value="1"/>
</dbReference>
<evidence type="ECO:0000313" key="11">
    <source>
        <dbReference type="EMBL" id="SDH79751.1"/>
    </source>
</evidence>
<sequence>MKVASWNVNSLKVRLPQLLDWLADRQPDVVCLQETKVEDSVFPHAEIEAAGYAVAFSGQKTYNGVAMLSRHGLADVVCGNPLFPDPQKRLIAATVGDLRIVCAYVPNGQEVGSDKYDYKLAWLEALERWLAEMLAAHPRLIVTGDFNIAPDDRDVHNPKAWEGKILCSTPERAAFQRLLGLGLKDSFRLFEQPEKSFSWWDYRMLGFQKNLGLRIDHLLLSDALTPHCRASTIDREMRKRERPSDHAPVSAVIEG</sequence>
<dbReference type="InterPro" id="IPR020848">
    <property type="entry name" value="AP_endonuclease_F1_CS"/>
</dbReference>
<feature type="binding site" evidence="7">
    <location>
        <position position="245"/>
    </location>
    <ligand>
        <name>Mg(2+)</name>
        <dbReference type="ChEBI" id="CHEBI:18420"/>
        <label>1</label>
    </ligand>
</feature>
<gene>
    <name evidence="11" type="ORF">SAMN05660652_02281</name>
</gene>
<dbReference type="InterPro" id="IPR037493">
    <property type="entry name" value="ExoIII-like"/>
</dbReference>